<keyword evidence="2" id="KW-1133">Transmembrane helix</keyword>
<evidence type="ECO:0000256" key="2">
    <source>
        <dbReference type="SAM" id="Phobius"/>
    </source>
</evidence>
<accession>A0ABS7TRN3</accession>
<dbReference type="SUPFAM" id="SSF48452">
    <property type="entry name" value="TPR-like"/>
    <property type="match status" value="1"/>
</dbReference>
<dbReference type="EMBL" id="JAIRAU010000020">
    <property type="protein sequence ID" value="MBZ5710845.1"/>
    <property type="molecule type" value="Genomic_DNA"/>
</dbReference>
<feature type="transmembrane region" description="Helical" evidence="2">
    <location>
        <begin position="30"/>
        <end position="55"/>
    </location>
</feature>
<dbReference type="InterPro" id="IPR029035">
    <property type="entry name" value="DHS-like_NAD/FAD-binding_dom"/>
</dbReference>
<feature type="region of interest" description="Disordered" evidence="1">
    <location>
        <begin position="534"/>
        <end position="557"/>
    </location>
</feature>
<evidence type="ECO:0000256" key="1">
    <source>
        <dbReference type="SAM" id="MobiDB-lite"/>
    </source>
</evidence>
<dbReference type="SUPFAM" id="SSF52467">
    <property type="entry name" value="DHS-like NAD/FAD-binding domain"/>
    <property type="match status" value="1"/>
</dbReference>
<dbReference type="Gene3D" id="1.25.40.10">
    <property type="entry name" value="Tetratricopeptide repeat domain"/>
    <property type="match status" value="1"/>
</dbReference>
<gene>
    <name evidence="3" type="ORF">K7C98_16410</name>
</gene>
<dbReference type="Gene3D" id="3.40.50.1220">
    <property type="entry name" value="TPP-binding domain"/>
    <property type="match status" value="1"/>
</dbReference>
<keyword evidence="4" id="KW-1185">Reference proteome</keyword>
<dbReference type="Proteomes" id="UP001139031">
    <property type="component" value="Unassembled WGS sequence"/>
</dbReference>
<evidence type="ECO:0000313" key="3">
    <source>
        <dbReference type="EMBL" id="MBZ5710845.1"/>
    </source>
</evidence>
<feature type="compositionally biased region" description="Low complexity" evidence="1">
    <location>
        <begin position="440"/>
        <end position="457"/>
    </location>
</feature>
<dbReference type="RefSeq" id="WP_224192615.1">
    <property type="nucleotide sequence ID" value="NZ_JAIRAU010000020.1"/>
</dbReference>
<dbReference type="Pfam" id="PF13289">
    <property type="entry name" value="SIR2_2"/>
    <property type="match status" value="1"/>
</dbReference>
<feature type="compositionally biased region" description="Basic and acidic residues" evidence="1">
    <location>
        <begin position="367"/>
        <end position="390"/>
    </location>
</feature>
<protein>
    <recommendedName>
        <fullName evidence="5">SIR2-like domain-containing protein</fullName>
    </recommendedName>
</protein>
<keyword evidence="2" id="KW-0472">Membrane</keyword>
<feature type="region of interest" description="Disordered" evidence="1">
    <location>
        <begin position="323"/>
        <end position="502"/>
    </location>
</feature>
<organism evidence="3 4">
    <name type="scientific">Nannocystis pusilla</name>
    <dbReference type="NCBI Taxonomy" id="889268"/>
    <lineage>
        <taxon>Bacteria</taxon>
        <taxon>Pseudomonadati</taxon>
        <taxon>Myxococcota</taxon>
        <taxon>Polyangia</taxon>
        <taxon>Nannocystales</taxon>
        <taxon>Nannocystaceae</taxon>
        <taxon>Nannocystis</taxon>
    </lineage>
</organism>
<evidence type="ECO:0000313" key="4">
    <source>
        <dbReference type="Proteomes" id="UP001139031"/>
    </source>
</evidence>
<dbReference type="InterPro" id="IPR011990">
    <property type="entry name" value="TPR-like_helical_dom_sf"/>
</dbReference>
<feature type="compositionally biased region" description="Basic and acidic residues" evidence="1">
    <location>
        <begin position="407"/>
        <end position="416"/>
    </location>
</feature>
<proteinExistence type="predicted"/>
<reference evidence="3" key="1">
    <citation type="submission" date="2021-08" db="EMBL/GenBank/DDBJ databases">
        <authorList>
            <person name="Stevens D.C."/>
        </authorList>
    </citation>
    <scope>NUCLEOTIDE SEQUENCE</scope>
    <source>
        <strain evidence="3">DSM 53165</strain>
    </source>
</reference>
<sequence length="787" mass="85645">MSVAEPEEWGPEGLCEQFWDVDRKMHNRRFAFILGAGASAQSGIPAAGALVWRWLTELHRRLSHHGPPLERWATAEALEIADFALERAPSFYSQVFARRFRQHPDEGYADLEDIMQGKDPSFGYSVLAHILAETRHKLVITTNFDNLVSEALSIFTGTAPLVCGHESLANFVHVEPRRPVVVKIHRDLLMAPMNRVAEIAALQSAWVEPLTKVFRSYTPIVIGYGGNDGSLMGFLNGLPEDSIPGGIFWCYYGPAGPPGPEIRRLVARHRGILVPIEGFDELMLRLSARLRIPLLDQVIESKARARVDNYRRRVEELQARLFPPAPAEALPETADEAEPAPAGALETSRAEPPPPPVLSARSSPPVARRDNGRPGERNPHPVTRGDERRHAYPGPPVASASAPEPRPILHADEPRRAPSVPPGASARSGETNPIMHGDEPGPASSLQPGSSASSAEPRPAPPPQHASSASAPPRRGLEVARTPSPEAAPSDRPPPTTLPHADAFAAGGHAESEAPGAARDDTLLALETDAIKQAERAQTGASEAPPRPSVTTAPRGWTTGRLVRVPVRDAPLQRALLQLTGDAATHSPWTLWMQARAEPNREKALALLRAALDEFPGNDLLSQGIAERVADPPTSETVALAVRTVLDVLRQNPDNEAALWHLTLLLAWQDDFPRAIDVLERAARLAGDRPRVRAAVVAFLWGLLARLQDLDDERALAQFKRRSEGLTLRTHPPRALVAALTSRLEPASQRLYTHLFQRLAGTLSEAELLAEEPRFAAIEPALADALE</sequence>
<keyword evidence="2" id="KW-0812">Transmembrane</keyword>
<comment type="caution">
    <text evidence="3">The sequence shown here is derived from an EMBL/GenBank/DDBJ whole genome shotgun (WGS) entry which is preliminary data.</text>
</comment>
<feature type="compositionally biased region" description="Low complexity" evidence="1">
    <location>
        <begin position="323"/>
        <end position="332"/>
    </location>
</feature>
<evidence type="ECO:0008006" key="5">
    <source>
        <dbReference type="Google" id="ProtNLM"/>
    </source>
</evidence>
<name>A0ABS7TRN3_9BACT</name>